<comment type="subcellular location">
    <subcellularLocation>
        <location evidence="1">Cell envelope</location>
    </subcellularLocation>
</comment>
<evidence type="ECO:0000256" key="2">
    <source>
        <dbReference type="ARBA" id="ARBA00022748"/>
    </source>
</evidence>
<accession>A0A7X0JK58</accession>
<dbReference type="GO" id="GO:0005886">
    <property type="term" value="C:plasma membrane"/>
    <property type="evidence" value="ECO:0007669"/>
    <property type="project" value="TreeGrafter"/>
</dbReference>
<comment type="caution">
    <text evidence="4">The sequence shown here is derived from an EMBL/GenBank/DDBJ whole genome shotgun (WGS) entry which is preliminary data.</text>
</comment>
<dbReference type="InterPro" id="IPR017560">
    <property type="entry name" value="Cyt_c_biogenesis_CcmI"/>
</dbReference>
<keyword evidence="3" id="KW-0732">Signal</keyword>
<dbReference type="Pfam" id="PF14559">
    <property type="entry name" value="TPR_19"/>
    <property type="match status" value="1"/>
</dbReference>
<dbReference type="GO" id="GO:0017004">
    <property type="term" value="P:cytochrome complex assembly"/>
    <property type="evidence" value="ECO:0007669"/>
    <property type="project" value="UniProtKB-KW"/>
</dbReference>
<evidence type="ECO:0000313" key="5">
    <source>
        <dbReference type="Proteomes" id="UP000585437"/>
    </source>
</evidence>
<dbReference type="PANTHER" id="PTHR47870:SF1">
    <property type="entry name" value="CYTOCHROME C-TYPE BIOGENESIS PROTEIN CCMH"/>
    <property type="match status" value="1"/>
</dbReference>
<reference evidence="4 5" key="1">
    <citation type="submission" date="2020-08" db="EMBL/GenBank/DDBJ databases">
        <title>The Agave Microbiome: Exploring the role of microbial communities in plant adaptations to desert environments.</title>
        <authorList>
            <person name="Partida-Martinez L.P."/>
        </authorList>
    </citation>
    <scope>NUCLEOTIDE SEQUENCE [LARGE SCALE GENOMIC DNA]</scope>
    <source>
        <strain evidence="4 5">AS3.12</strain>
    </source>
</reference>
<keyword evidence="5" id="KW-1185">Reference proteome</keyword>
<dbReference type="SUPFAM" id="SSF48452">
    <property type="entry name" value="TPR-like"/>
    <property type="match status" value="1"/>
</dbReference>
<gene>
    <name evidence="4" type="ORF">F4695_002448</name>
</gene>
<feature type="signal peptide" evidence="3">
    <location>
        <begin position="1"/>
        <end position="29"/>
    </location>
</feature>
<dbReference type="Proteomes" id="UP000585437">
    <property type="component" value="Unassembled WGS sequence"/>
</dbReference>
<name>A0A7X0JK58_9HYPH</name>
<dbReference type="EMBL" id="JACHBU010000004">
    <property type="protein sequence ID" value="MBB6509091.1"/>
    <property type="molecule type" value="Genomic_DNA"/>
</dbReference>
<proteinExistence type="predicted"/>
<dbReference type="Gene3D" id="1.25.40.10">
    <property type="entry name" value="Tetratricopeptide repeat domain"/>
    <property type="match status" value="2"/>
</dbReference>
<dbReference type="GO" id="GO:0030313">
    <property type="term" value="C:cell envelope"/>
    <property type="evidence" value="ECO:0007669"/>
    <property type="project" value="UniProtKB-SubCell"/>
</dbReference>
<feature type="chain" id="PRO_5031356978" evidence="3">
    <location>
        <begin position="30"/>
        <end position="399"/>
    </location>
</feature>
<dbReference type="InterPro" id="IPR051263">
    <property type="entry name" value="C-type_cytochrome_biogenesis"/>
</dbReference>
<dbReference type="AlphaFoldDB" id="A0A7X0JK58"/>
<organism evidence="4 5">
    <name type="scientific">Rhizobium soli</name>
    <dbReference type="NCBI Taxonomy" id="424798"/>
    <lineage>
        <taxon>Bacteria</taxon>
        <taxon>Pseudomonadati</taxon>
        <taxon>Pseudomonadota</taxon>
        <taxon>Alphaproteobacteria</taxon>
        <taxon>Hyphomicrobiales</taxon>
        <taxon>Rhizobiaceae</taxon>
        <taxon>Rhizobium/Agrobacterium group</taxon>
        <taxon>Rhizobium</taxon>
    </lineage>
</organism>
<dbReference type="PANTHER" id="PTHR47870">
    <property type="entry name" value="CYTOCHROME C-TYPE BIOGENESIS PROTEIN CCMH"/>
    <property type="match status" value="1"/>
</dbReference>
<keyword evidence="2" id="KW-0201">Cytochrome c-type biogenesis</keyword>
<evidence type="ECO:0000256" key="1">
    <source>
        <dbReference type="ARBA" id="ARBA00004196"/>
    </source>
</evidence>
<protein>
    <submittedName>
        <fullName evidence="4">Cytochrome c-type biogenesis protein CcmH</fullName>
    </submittedName>
</protein>
<evidence type="ECO:0000313" key="4">
    <source>
        <dbReference type="EMBL" id="MBB6509091.1"/>
    </source>
</evidence>
<dbReference type="NCBIfam" id="TIGR03142">
    <property type="entry name" value="cytochro_ccmI"/>
    <property type="match status" value="1"/>
</dbReference>
<evidence type="ECO:0000256" key="3">
    <source>
        <dbReference type="SAM" id="SignalP"/>
    </source>
</evidence>
<sequence length="399" mass="42157">MMYLWIVLALLTAAVAVALLLPFARSASAAASGVSNARRSNSTRSGEVEVYRDQLREIDRDREGGLISTEEAENARAEVGRRLIAAAAENDQDNTGGFANRKHRIATALVTVVPPALGLCLYLSLGNPGIPDQPLQARLENPGNNIALLVTKVERHLAENPTDGAGWDILAPIYLRLDRAGDAELAYRNAIRFIGPSNARYSGLGETLVVANDGIVTDAARQAFEQAVKLDPNDPRSRFYAALGLEQGGRKDEARAAFEELASATPADAPWKGLLDEHIVKNGGVPVAAKPVAPSLGGPTQEDVAAAQDLSQGDRKAMIAGMVDSLAAKLKDEPDNIEGWLRLVRSYAVLGDEAKARDALSTGLAQFPPDGNDGKRLLALGKDIGLDADASPAPGGARP</sequence>
<dbReference type="InterPro" id="IPR011990">
    <property type="entry name" value="TPR-like_helical_dom_sf"/>
</dbReference>